<dbReference type="AlphaFoldDB" id="A0A0R3D845"/>
<keyword evidence="2" id="KW-1185">Reference proteome</keyword>
<organism evidence="1 2">
    <name type="scientific">Bradyrhizobium manausense</name>
    <dbReference type="NCBI Taxonomy" id="989370"/>
    <lineage>
        <taxon>Bacteria</taxon>
        <taxon>Pseudomonadati</taxon>
        <taxon>Pseudomonadota</taxon>
        <taxon>Alphaproteobacteria</taxon>
        <taxon>Hyphomicrobiales</taxon>
        <taxon>Nitrobacteraceae</taxon>
        <taxon>Bradyrhizobium</taxon>
    </lineage>
</organism>
<evidence type="ECO:0000313" key="1">
    <source>
        <dbReference type="EMBL" id="KRQ06200.1"/>
    </source>
</evidence>
<protein>
    <submittedName>
        <fullName evidence="1">Uncharacterized protein</fullName>
    </submittedName>
</protein>
<dbReference type="STRING" id="989370.AOQ71_26740"/>
<comment type="caution">
    <text evidence="1">The sequence shown here is derived from an EMBL/GenBank/DDBJ whole genome shotgun (WGS) entry which is preliminary data.</text>
</comment>
<evidence type="ECO:0000313" key="2">
    <source>
        <dbReference type="Proteomes" id="UP000051936"/>
    </source>
</evidence>
<accession>A0A0R3D845</accession>
<reference evidence="1 2" key="1">
    <citation type="submission" date="2015-09" db="EMBL/GenBank/DDBJ databases">
        <title>Draft Genome Sequence of Bradyrhizobium manausense Strain BR 3351T, a Novel Symbiotic Nitrogen-Fixing Alphaproteobacterium Isolated from Brazilian Amazon Rain Forest.</title>
        <authorList>
            <person name="De Araujo J.L."/>
            <person name="Zilli J.E."/>
        </authorList>
    </citation>
    <scope>NUCLEOTIDE SEQUENCE [LARGE SCALE GENOMIC DNA]</scope>
    <source>
        <strain evidence="1 2">BR3351</strain>
    </source>
</reference>
<name>A0A0R3D845_9BRAD</name>
<proteinExistence type="predicted"/>
<sequence>MRFVLARLFQENISQLSIRQKLRLRAGFARSLGEPFAQRLLLPYSSSDLAHLFRNAGQALAFPGHRICSAGTPASPTR</sequence>
<dbReference type="Proteomes" id="UP000051936">
    <property type="component" value="Unassembled WGS sequence"/>
</dbReference>
<gene>
    <name evidence="1" type="ORF">AOQ71_26740</name>
</gene>
<dbReference type="EMBL" id="LJYG01000102">
    <property type="protein sequence ID" value="KRQ06200.1"/>
    <property type="molecule type" value="Genomic_DNA"/>
</dbReference>